<sequence length="520" mass="58209">MNNISKIILSISCLLLLFLNVNALEINEPQFNPNIIHPGDDVDVWIKLTNNERSGESIENLRVTVNSKYPFELKQVNPKKGVYEISHLNEGESDTAYFKLHISNDASTRDYRLDVTVSYDIVEYRGGKKEVISREYTKIYYVPVYGLANFEINSNGVTITPSRTEEVKLSVSNRGTGTAKQTTLTIGSNNMINPIDTTKYYLGSIDSGSTTSFNVKLHASQNTKEGSYLIPATLNWIDEDGTEKSENINIGFVVRGDINLGISNVITEPREIKAQDTYVRIDVDFTNNGHGEARNIQIDMLNEYPFRDSWSNANFKNIGTLTSGDVKTGTFYIDVDKDAKSGTYKIPLKITYLDIFNNEHVEIHHVNIFLKPKAVLEIVPEVYVLKAGRENKILLKVQNNGTQKAESVKITAIKNTAQPFDYPQKTDSIGTLGINETGQGILVIDVDKKAVNKDYFINIEIRSVGDSEQGDNNVYLSQKTVKVKVEGRNKSITIPAALIVLIIGFGGYYVYNKRKKGRSD</sequence>
<dbReference type="eggNOG" id="arCOG02079">
    <property type="taxonomic scope" value="Archaea"/>
</dbReference>
<protein>
    <recommendedName>
        <fullName evidence="4">S-layer domain-like protein</fullName>
    </recommendedName>
</protein>
<organism evidence="2 3">
    <name type="scientific">Methanococcus vannielii (strain ATCC 35089 / DSM 1224 / JCM 13029 / OCM 148 / SB)</name>
    <dbReference type="NCBI Taxonomy" id="406327"/>
    <lineage>
        <taxon>Archaea</taxon>
        <taxon>Methanobacteriati</taxon>
        <taxon>Methanobacteriota</taxon>
        <taxon>Methanomada group</taxon>
        <taxon>Methanococci</taxon>
        <taxon>Methanococcales</taxon>
        <taxon>Methanococcaceae</taxon>
        <taxon>Methanococcus</taxon>
    </lineage>
</organism>
<keyword evidence="3" id="KW-1185">Reference proteome</keyword>
<dbReference type="KEGG" id="mvn:Mevan_0296"/>
<keyword evidence="1" id="KW-0812">Transmembrane</keyword>
<evidence type="ECO:0000256" key="1">
    <source>
        <dbReference type="SAM" id="Phobius"/>
    </source>
</evidence>
<dbReference type="HOGENOM" id="CLU_036466_0_0_2"/>
<evidence type="ECO:0000313" key="2">
    <source>
        <dbReference type="EMBL" id="ABR54205.1"/>
    </source>
</evidence>
<evidence type="ECO:0000313" key="3">
    <source>
        <dbReference type="Proteomes" id="UP000001107"/>
    </source>
</evidence>
<dbReference type="GeneID" id="5325685"/>
<dbReference type="STRING" id="406327.Mevan_0296"/>
<dbReference type="PANTHER" id="PTHR35902:SF3">
    <property type="entry name" value="NPCBM-ASSOCIATED, NEW3 DOMAIN OF ALPHA-GALACTOSIDASE"/>
    <property type="match status" value="1"/>
</dbReference>
<dbReference type="RefSeq" id="WP_011972108.1">
    <property type="nucleotide sequence ID" value="NC_009634.1"/>
</dbReference>
<dbReference type="AlphaFoldDB" id="A6UNY3"/>
<reference evidence="2" key="1">
    <citation type="submission" date="2007-06" db="EMBL/GenBank/DDBJ databases">
        <title>Complete sequence of Methanococcus vannielii SB.</title>
        <authorList>
            <consortium name="US DOE Joint Genome Institute"/>
            <person name="Copeland A."/>
            <person name="Lucas S."/>
            <person name="Lapidus A."/>
            <person name="Barry K."/>
            <person name="Glavina del Rio T."/>
            <person name="Dalin E."/>
            <person name="Tice H."/>
            <person name="Pitluck S."/>
            <person name="Chain P."/>
            <person name="Malfatti S."/>
            <person name="Shin M."/>
            <person name="Vergez L."/>
            <person name="Schmutz J."/>
            <person name="Larimer F."/>
            <person name="Land M."/>
            <person name="Hauser L."/>
            <person name="Kyrpides N."/>
            <person name="Anderson I."/>
            <person name="Sieprawska-Lupa M."/>
            <person name="Whitman W.B."/>
            <person name="Richardson P."/>
        </authorList>
    </citation>
    <scope>NUCLEOTIDE SEQUENCE [LARGE SCALE GENOMIC DNA]</scope>
    <source>
        <strain evidence="2">SB</strain>
    </source>
</reference>
<proteinExistence type="predicted"/>
<gene>
    <name evidence="2" type="ordered locus">Mevan_0296</name>
</gene>
<accession>A6UNY3</accession>
<name>A6UNY3_METVS</name>
<dbReference type="EMBL" id="CP000742">
    <property type="protein sequence ID" value="ABR54205.1"/>
    <property type="molecule type" value="Genomic_DNA"/>
</dbReference>
<evidence type="ECO:0008006" key="4">
    <source>
        <dbReference type="Google" id="ProtNLM"/>
    </source>
</evidence>
<dbReference type="PANTHER" id="PTHR35902">
    <property type="entry name" value="S-LAYER DOMAIN-LIKE PROTEIN-RELATED"/>
    <property type="match status" value="1"/>
</dbReference>
<keyword evidence="1" id="KW-1133">Transmembrane helix</keyword>
<keyword evidence="1" id="KW-0472">Membrane</keyword>
<dbReference type="Proteomes" id="UP000001107">
    <property type="component" value="Chromosome"/>
</dbReference>
<dbReference type="OrthoDB" id="56770at2157"/>
<feature type="transmembrane region" description="Helical" evidence="1">
    <location>
        <begin position="492"/>
        <end position="511"/>
    </location>
</feature>